<evidence type="ECO:0000313" key="2">
    <source>
        <dbReference type="EnsemblPlants" id="Pp3c12_15200V3.1"/>
    </source>
</evidence>
<name>A0A2K1JQY0_PHYPA</name>
<dbReference type="Proteomes" id="UP000006727">
    <property type="component" value="Chromosome 12"/>
</dbReference>
<dbReference type="InParanoid" id="A0A2K1JQY0"/>
<reference evidence="1 3" key="2">
    <citation type="journal article" date="2018" name="Plant J.">
        <title>The Physcomitrella patens chromosome-scale assembly reveals moss genome structure and evolution.</title>
        <authorList>
            <person name="Lang D."/>
            <person name="Ullrich K.K."/>
            <person name="Murat F."/>
            <person name="Fuchs J."/>
            <person name="Jenkins J."/>
            <person name="Haas F.B."/>
            <person name="Piednoel M."/>
            <person name="Gundlach H."/>
            <person name="Van Bel M."/>
            <person name="Meyberg R."/>
            <person name="Vives C."/>
            <person name="Morata J."/>
            <person name="Symeonidi A."/>
            <person name="Hiss M."/>
            <person name="Muchero W."/>
            <person name="Kamisugi Y."/>
            <person name="Saleh O."/>
            <person name="Blanc G."/>
            <person name="Decker E.L."/>
            <person name="van Gessel N."/>
            <person name="Grimwood J."/>
            <person name="Hayes R.D."/>
            <person name="Graham S.W."/>
            <person name="Gunter L.E."/>
            <person name="McDaniel S.F."/>
            <person name="Hoernstein S.N.W."/>
            <person name="Larsson A."/>
            <person name="Li F.W."/>
            <person name="Perroud P.F."/>
            <person name="Phillips J."/>
            <person name="Ranjan P."/>
            <person name="Rokshar D.S."/>
            <person name="Rothfels C.J."/>
            <person name="Schneider L."/>
            <person name="Shu S."/>
            <person name="Stevenson D.W."/>
            <person name="Thummler F."/>
            <person name="Tillich M."/>
            <person name="Villarreal Aguilar J.C."/>
            <person name="Widiez T."/>
            <person name="Wong G.K."/>
            <person name="Wymore A."/>
            <person name="Zhang Y."/>
            <person name="Zimmer A.D."/>
            <person name="Quatrano R.S."/>
            <person name="Mayer K.F.X."/>
            <person name="Goodstein D."/>
            <person name="Casacuberta J.M."/>
            <person name="Vandepoele K."/>
            <person name="Reski R."/>
            <person name="Cuming A.C."/>
            <person name="Tuskan G.A."/>
            <person name="Maumus F."/>
            <person name="Salse J."/>
            <person name="Schmutz J."/>
            <person name="Rensing S.A."/>
        </authorList>
    </citation>
    <scope>NUCLEOTIDE SEQUENCE [LARGE SCALE GENOMIC DNA]</scope>
    <source>
        <strain evidence="2 3">cv. Gransden 2004</strain>
    </source>
</reference>
<accession>A0A2K1JQY0</accession>
<reference evidence="2" key="3">
    <citation type="submission" date="2020-12" db="UniProtKB">
        <authorList>
            <consortium name="EnsemblPlants"/>
        </authorList>
    </citation>
    <scope>IDENTIFICATION</scope>
</reference>
<sequence length="66" mass="7223">MCTRPTRLRTSTLHDAGQAIKTGCKIIPNPLFLILFGHGGHDLMLFSRTKRMCCSNVAAQAFGDCV</sequence>
<reference evidence="1 3" key="1">
    <citation type="journal article" date="2008" name="Science">
        <title>The Physcomitrella genome reveals evolutionary insights into the conquest of land by plants.</title>
        <authorList>
            <person name="Rensing S."/>
            <person name="Lang D."/>
            <person name="Zimmer A."/>
            <person name="Terry A."/>
            <person name="Salamov A."/>
            <person name="Shapiro H."/>
            <person name="Nishiyama T."/>
            <person name="Perroud P.-F."/>
            <person name="Lindquist E."/>
            <person name="Kamisugi Y."/>
            <person name="Tanahashi T."/>
            <person name="Sakakibara K."/>
            <person name="Fujita T."/>
            <person name="Oishi K."/>
            <person name="Shin-I T."/>
            <person name="Kuroki Y."/>
            <person name="Toyoda A."/>
            <person name="Suzuki Y."/>
            <person name="Hashimoto A."/>
            <person name="Yamaguchi K."/>
            <person name="Sugano A."/>
            <person name="Kohara Y."/>
            <person name="Fujiyama A."/>
            <person name="Anterola A."/>
            <person name="Aoki S."/>
            <person name="Ashton N."/>
            <person name="Barbazuk W.B."/>
            <person name="Barker E."/>
            <person name="Bennetzen J."/>
            <person name="Bezanilla M."/>
            <person name="Blankenship R."/>
            <person name="Cho S.H."/>
            <person name="Dutcher S."/>
            <person name="Estelle M."/>
            <person name="Fawcett J.A."/>
            <person name="Gundlach H."/>
            <person name="Hanada K."/>
            <person name="Heyl A."/>
            <person name="Hicks K.A."/>
            <person name="Hugh J."/>
            <person name="Lohr M."/>
            <person name="Mayer K."/>
            <person name="Melkozernov A."/>
            <person name="Murata T."/>
            <person name="Nelson D."/>
            <person name="Pils B."/>
            <person name="Prigge M."/>
            <person name="Reiss B."/>
            <person name="Renner T."/>
            <person name="Rombauts S."/>
            <person name="Rushton P."/>
            <person name="Sanderfoot A."/>
            <person name="Schween G."/>
            <person name="Shiu S.-H."/>
            <person name="Stueber K."/>
            <person name="Theodoulou F.L."/>
            <person name="Tu H."/>
            <person name="Van de Peer Y."/>
            <person name="Verrier P.J."/>
            <person name="Waters E."/>
            <person name="Wood A."/>
            <person name="Yang L."/>
            <person name="Cove D."/>
            <person name="Cuming A."/>
            <person name="Hasebe M."/>
            <person name="Lucas S."/>
            <person name="Mishler D.B."/>
            <person name="Reski R."/>
            <person name="Grigoriev I."/>
            <person name="Quatrano R.S."/>
            <person name="Boore J.L."/>
        </authorList>
    </citation>
    <scope>NUCLEOTIDE SEQUENCE [LARGE SCALE GENOMIC DNA]</scope>
    <source>
        <strain evidence="2 3">cv. Gransden 2004</strain>
    </source>
</reference>
<evidence type="ECO:0000313" key="1">
    <source>
        <dbReference type="EMBL" id="PNR43941.1"/>
    </source>
</evidence>
<evidence type="ECO:0000313" key="3">
    <source>
        <dbReference type="Proteomes" id="UP000006727"/>
    </source>
</evidence>
<dbReference type="EnsemblPlants" id="Pp3c12_15200V3.1">
    <property type="protein sequence ID" value="Pp3c12_15200V3.1"/>
    <property type="gene ID" value="Pp3c12_15200"/>
</dbReference>
<proteinExistence type="predicted"/>
<dbReference type="EMBL" id="ABEU02000012">
    <property type="protein sequence ID" value="PNR43941.1"/>
    <property type="molecule type" value="Genomic_DNA"/>
</dbReference>
<protein>
    <submittedName>
        <fullName evidence="1 2">Uncharacterized protein</fullName>
    </submittedName>
</protein>
<gene>
    <name evidence="1" type="ORF">PHYPA_016324</name>
</gene>
<keyword evidence="3" id="KW-1185">Reference proteome</keyword>
<dbReference type="Gramene" id="Pp3c12_15200V3.1">
    <property type="protein sequence ID" value="Pp3c12_15200V3.1"/>
    <property type="gene ID" value="Pp3c12_15200"/>
</dbReference>
<organism evidence="1">
    <name type="scientific">Physcomitrium patens</name>
    <name type="common">Spreading-leaved earth moss</name>
    <name type="synonym">Physcomitrella patens</name>
    <dbReference type="NCBI Taxonomy" id="3218"/>
    <lineage>
        <taxon>Eukaryota</taxon>
        <taxon>Viridiplantae</taxon>
        <taxon>Streptophyta</taxon>
        <taxon>Embryophyta</taxon>
        <taxon>Bryophyta</taxon>
        <taxon>Bryophytina</taxon>
        <taxon>Bryopsida</taxon>
        <taxon>Funariidae</taxon>
        <taxon>Funariales</taxon>
        <taxon>Funariaceae</taxon>
        <taxon>Physcomitrium</taxon>
    </lineage>
</organism>
<dbReference type="AlphaFoldDB" id="A0A2K1JQY0"/>